<dbReference type="InterPro" id="IPR000504">
    <property type="entry name" value="RRM_dom"/>
</dbReference>
<dbReference type="STRING" id="1408157.A0A1J7J673"/>
<dbReference type="PANTHER" id="PTHR48027">
    <property type="entry name" value="HETEROGENEOUS NUCLEAR RIBONUCLEOPROTEIN 87F-RELATED"/>
    <property type="match status" value="1"/>
</dbReference>
<evidence type="ECO:0000313" key="6">
    <source>
        <dbReference type="Proteomes" id="UP000182658"/>
    </source>
</evidence>
<dbReference type="InterPro" id="IPR035979">
    <property type="entry name" value="RBD_domain_sf"/>
</dbReference>
<dbReference type="Proteomes" id="UP000182658">
    <property type="component" value="Unassembled WGS sequence"/>
</dbReference>
<dbReference type="PROSITE" id="PS50102">
    <property type="entry name" value="RRM"/>
    <property type="match status" value="2"/>
</dbReference>
<dbReference type="SMART" id="SM00360">
    <property type="entry name" value="RRM"/>
    <property type="match status" value="2"/>
</dbReference>
<evidence type="ECO:0000256" key="1">
    <source>
        <dbReference type="ARBA" id="ARBA00022884"/>
    </source>
</evidence>
<dbReference type="AlphaFoldDB" id="A0A1J7J673"/>
<sequence length="238" mass="26270">KEKKSKKVETSSSSSESDSESEDDDDEESASEESDSEEEEKPKAKKKAKVDESEASATLWVGNLTWNIDDDALYQEFSSYEGLVSARVITDKESGRSRGFGYVDFSTEEVAKKAHAEKTGALLDGRDMRIDFAGKKTQDANPRDRAAERQKKYGDEVSPPSDTLFVGNLPFDASEAIVSDFFNTAAEVQSLRLPTDPESGRPKGFGYITFGSIDDAKKAFEQLNGESIEGRQIRLDYA</sequence>
<organism evidence="5 6">
    <name type="scientific">Coniochaeta ligniaria NRRL 30616</name>
    <dbReference type="NCBI Taxonomy" id="1408157"/>
    <lineage>
        <taxon>Eukaryota</taxon>
        <taxon>Fungi</taxon>
        <taxon>Dikarya</taxon>
        <taxon>Ascomycota</taxon>
        <taxon>Pezizomycotina</taxon>
        <taxon>Sordariomycetes</taxon>
        <taxon>Sordariomycetidae</taxon>
        <taxon>Coniochaetales</taxon>
        <taxon>Coniochaetaceae</taxon>
        <taxon>Coniochaeta</taxon>
    </lineage>
</organism>
<proteinExistence type="predicted"/>
<feature type="domain" description="RRM" evidence="4">
    <location>
        <begin position="57"/>
        <end position="135"/>
    </location>
</feature>
<evidence type="ECO:0000256" key="2">
    <source>
        <dbReference type="PROSITE-ProRule" id="PRU00176"/>
    </source>
</evidence>
<dbReference type="Gene3D" id="3.30.70.330">
    <property type="match status" value="2"/>
</dbReference>
<accession>A0A1J7J673</accession>
<name>A0A1J7J673_9PEZI</name>
<evidence type="ECO:0000256" key="3">
    <source>
        <dbReference type="SAM" id="MobiDB-lite"/>
    </source>
</evidence>
<dbReference type="GO" id="GO:0003723">
    <property type="term" value="F:RNA binding"/>
    <property type="evidence" value="ECO:0007669"/>
    <property type="project" value="UniProtKB-UniRule"/>
</dbReference>
<dbReference type="EMBL" id="KV875093">
    <property type="protein sequence ID" value="OIW35278.1"/>
    <property type="molecule type" value="Genomic_DNA"/>
</dbReference>
<feature type="non-terminal residue" evidence="5">
    <location>
        <position position="238"/>
    </location>
</feature>
<dbReference type="InterPro" id="IPR052462">
    <property type="entry name" value="SLIRP/GR-RBP-like"/>
</dbReference>
<evidence type="ECO:0000259" key="4">
    <source>
        <dbReference type="PROSITE" id="PS50102"/>
    </source>
</evidence>
<dbReference type="SUPFAM" id="SSF54928">
    <property type="entry name" value="RNA-binding domain, RBD"/>
    <property type="match status" value="2"/>
</dbReference>
<feature type="region of interest" description="Disordered" evidence="3">
    <location>
        <begin position="133"/>
        <end position="159"/>
    </location>
</feature>
<protein>
    <recommendedName>
        <fullName evidence="4">RRM domain-containing protein</fullName>
    </recommendedName>
</protein>
<dbReference type="InterPro" id="IPR012677">
    <property type="entry name" value="Nucleotide-bd_a/b_plait_sf"/>
</dbReference>
<keyword evidence="6" id="KW-1185">Reference proteome</keyword>
<feature type="non-terminal residue" evidence="5">
    <location>
        <position position="1"/>
    </location>
</feature>
<feature type="region of interest" description="Disordered" evidence="3">
    <location>
        <begin position="1"/>
        <end position="54"/>
    </location>
</feature>
<gene>
    <name evidence="5" type="ORF">CONLIGDRAFT_544783</name>
</gene>
<feature type="compositionally biased region" description="Basic and acidic residues" evidence="3">
    <location>
        <begin position="133"/>
        <end position="155"/>
    </location>
</feature>
<keyword evidence="1 2" id="KW-0694">RNA-binding</keyword>
<feature type="compositionally biased region" description="Acidic residues" evidence="3">
    <location>
        <begin position="17"/>
        <end position="39"/>
    </location>
</feature>
<dbReference type="OrthoDB" id="439808at2759"/>
<dbReference type="InParanoid" id="A0A1J7J673"/>
<feature type="domain" description="RRM" evidence="4">
    <location>
        <begin position="162"/>
        <end position="238"/>
    </location>
</feature>
<reference evidence="5 6" key="1">
    <citation type="submission" date="2016-10" db="EMBL/GenBank/DDBJ databases">
        <title>Draft genome sequence of Coniochaeta ligniaria NRRL30616, a lignocellulolytic fungus for bioabatement of inhibitors in plant biomass hydrolysates.</title>
        <authorList>
            <consortium name="DOE Joint Genome Institute"/>
            <person name="Jimenez D.J."/>
            <person name="Hector R.E."/>
            <person name="Riley R."/>
            <person name="Sun H."/>
            <person name="Grigoriev I.V."/>
            <person name="Van Elsas J.D."/>
            <person name="Nichols N.N."/>
        </authorList>
    </citation>
    <scope>NUCLEOTIDE SEQUENCE [LARGE SCALE GENOMIC DNA]</scope>
    <source>
        <strain evidence="5 6">NRRL 30616</strain>
    </source>
</reference>
<evidence type="ECO:0000313" key="5">
    <source>
        <dbReference type="EMBL" id="OIW35278.1"/>
    </source>
</evidence>
<dbReference type="Pfam" id="PF00076">
    <property type="entry name" value="RRM_1"/>
    <property type="match status" value="2"/>
</dbReference>